<comment type="caution">
    <text evidence="1">The sequence shown here is derived from an EMBL/GenBank/DDBJ whole genome shotgun (WGS) entry which is preliminary data.</text>
</comment>
<evidence type="ECO:0000313" key="1">
    <source>
        <dbReference type="EMBL" id="NJC33845.1"/>
    </source>
</evidence>
<name>A0ABX0XMB8_9SPHN</name>
<reference evidence="1 2" key="1">
    <citation type="submission" date="2020-03" db="EMBL/GenBank/DDBJ databases">
        <title>Genomic Encyclopedia of Type Strains, Phase IV (KMG-IV): sequencing the most valuable type-strain genomes for metagenomic binning, comparative biology and taxonomic classification.</title>
        <authorList>
            <person name="Goeker M."/>
        </authorList>
    </citation>
    <scope>NUCLEOTIDE SEQUENCE [LARGE SCALE GENOMIC DNA]</scope>
    <source>
        <strain evidence="1 2">DSM 27651</strain>
    </source>
</reference>
<protein>
    <submittedName>
        <fullName evidence="1">Uncharacterized protein</fullName>
    </submittedName>
</protein>
<organism evidence="1 2">
    <name type="scientific">Sphingomonas jejuensis</name>
    <dbReference type="NCBI Taxonomy" id="904715"/>
    <lineage>
        <taxon>Bacteria</taxon>
        <taxon>Pseudomonadati</taxon>
        <taxon>Pseudomonadota</taxon>
        <taxon>Alphaproteobacteria</taxon>
        <taxon>Sphingomonadales</taxon>
        <taxon>Sphingomonadaceae</taxon>
        <taxon>Sphingomonas</taxon>
    </lineage>
</organism>
<keyword evidence="2" id="KW-1185">Reference proteome</keyword>
<dbReference type="RefSeq" id="WP_167953774.1">
    <property type="nucleotide sequence ID" value="NZ_JAATJE010000001.1"/>
</dbReference>
<sequence>MIPELLADPDGSVSRAGAERGLIDRAAAIADCDARRRLAVDAFPKETAR</sequence>
<evidence type="ECO:0000313" key="2">
    <source>
        <dbReference type="Proteomes" id="UP000734218"/>
    </source>
</evidence>
<dbReference type="EMBL" id="JAATJE010000001">
    <property type="protein sequence ID" value="NJC33845.1"/>
    <property type="molecule type" value="Genomic_DNA"/>
</dbReference>
<gene>
    <name evidence="1" type="ORF">GGR88_001319</name>
</gene>
<dbReference type="Proteomes" id="UP000734218">
    <property type="component" value="Unassembled WGS sequence"/>
</dbReference>
<accession>A0ABX0XMB8</accession>
<proteinExistence type="predicted"/>